<organism evidence="1 2">
    <name type="scientific">Campylobacter phage PC14</name>
    <dbReference type="NCBI Taxonomy" id="1541686"/>
    <lineage>
        <taxon>Viruses</taxon>
        <taxon>Duplodnaviria</taxon>
        <taxon>Heunggongvirae</taxon>
        <taxon>Uroviricota</taxon>
        <taxon>Caudoviricetes</taxon>
        <taxon>Connertonviridae</taxon>
        <taxon>Fletchervirus</taxon>
        <taxon>Fletchervirus NCTC12673</taxon>
    </lineage>
</organism>
<dbReference type="RefSeq" id="YP_009321639.1">
    <property type="nucleotide sequence ID" value="NC_031909.1"/>
</dbReference>
<evidence type="ECO:0000313" key="2">
    <source>
        <dbReference type="Proteomes" id="UP000202854"/>
    </source>
</evidence>
<sequence>MYHYRVFRPYIHHYIKMEEYMQSYDINKQVEKLVDIVNNKNIKSFKSTFNIDETSQEPYEIEIIVSNKKICKKSFGQAICSFLNFGVITQTCNTKNVK</sequence>
<proteinExistence type="predicted"/>
<dbReference type="EMBL" id="KX236333">
    <property type="protein sequence ID" value="ANH51333.1"/>
    <property type="molecule type" value="Genomic_DNA"/>
</dbReference>
<evidence type="ECO:0000313" key="1">
    <source>
        <dbReference type="EMBL" id="ANH51333.1"/>
    </source>
</evidence>
<name>A0A1B0XW40_9CAUD</name>
<accession>A0A1B0XW40</accession>
<protein>
    <submittedName>
        <fullName evidence="1">Uncharacterized protein</fullName>
    </submittedName>
</protein>
<dbReference type="Proteomes" id="UP000202854">
    <property type="component" value="Segment"/>
</dbReference>
<dbReference type="GeneID" id="30306975"/>
<reference evidence="1 2" key="1">
    <citation type="submission" date="2016-05" db="EMBL/GenBank/DDBJ databases">
        <title>Campylobacter bacteriophages isolated in Slovenia.</title>
        <authorList>
            <person name="Janez N."/>
            <person name="Peterka M."/>
            <person name="Accetto T."/>
        </authorList>
    </citation>
    <scope>NUCLEOTIDE SEQUENCE [LARGE SCALE GENOMIC DNA]</scope>
    <source>
        <strain evidence="1 2">PC14</strain>
    </source>
</reference>
<dbReference type="KEGG" id="vg:30306975"/>
<gene>
    <name evidence="1" type="ORF">PC14_00040</name>
</gene>